<organism evidence="4 5">
    <name type="scientific">Rotaria magnacalcarata</name>
    <dbReference type="NCBI Taxonomy" id="392030"/>
    <lineage>
        <taxon>Eukaryota</taxon>
        <taxon>Metazoa</taxon>
        <taxon>Spiralia</taxon>
        <taxon>Gnathifera</taxon>
        <taxon>Rotifera</taxon>
        <taxon>Eurotatoria</taxon>
        <taxon>Bdelloidea</taxon>
        <taxon>Philodinida</taxon>
        <taxon>Philodinidae</taxon>
        <taxon>Rotaria</taxon>
    </lineage>
</organism>
<dbReference type="PANTHER" id="PTHR45641">
    <property type="entry name" value="TETRATRICOPEPTIDE REPEAT PROTEIN (AFU_ORTHOLOGUE AFUA_6G03870)"/>
    <property type="match status" value="1"/>
</dbReference>
<dbReference type="InterPro" id="IPR011990">
    <property type="entry name" value="TPR-like_helical_dom_sf"/>
</dbReference>
<accession>A0A816Y1B5</accession>
<gene>
    <name evidence="4" type="ORF">MBJ925_LOCUS31670</name>
</gene>
<dbReference type="InterPro" id="IPR019734">
    <property type="entry name" value="TPR_rpt"/>
</dbReference>
<dbReference type="PANTHER" id="PTHR45641:SF19">
    <property type="entry name" value="NEPHROCYSTIN-3"/>
    <property type="match status" value="1"/>
</dbReference>
<comment type="caution">
    <text evidence="4">The sequence shown here is derived from an EMBL/GenBank/DDBJ whole genome shotgun (WGS) entry which is preliminary data.</text>
</comment>
<dbReference type="Gene3D" id="1.25.40.10">
    <property type="entry name" value="Tetratricopeptide repeat domain"/>
    <property type="match status" value="1"/>
</dbReference>
<evidence type="ECO:0000313" key="4">
    <source>
        <dbReference type="EMBL" id="CAF2153220.1"/>
    </source>
</evidence>
<keyword evidence="2 3" id="KW-0802">TPR repeat</keyword>
<evidence type="ECO:0000256" key="1">
    <source>
        <dbReference type="ARBA" id="ARBA00022737"/>
    </source>
</evidence>
<feature type="repeat" description="TPR" evidence="3">
    <location>
        <begin position="18"/>
        <end position="51"/>
    </location>
</feature>
<evidence type="ECO:0000313" key="5">
    <source>
        <dbReference type="Proteomes" id="UP000663824"/>
    </source>
</evidence>
<dbReference type="Pfam" id="PF13424">
    <property type="entry name" value="TPR_12"/>
    <property type="match status" value="2"/>
</dbReference>
<evidence type="ECO:0000256" key="3">
    <source>
        <dbReference type="PROSITE-ProRule" id="PRU00339"/>
    </source>
</evidence>
<sequence length="336" mass="38801">MTLKIQQVAFPSDHPLLAITYNNIGRVHELREHYSDALFNYEKVLRIQQKALPSKHPSLATIYNSIAEMHRMTGDYSSSLLYHENTLEIQTKSLPPNHLSLAERHHQIAVVLEGLHRYNEAAEHASCALNIIRHSFEPKQSQVEKYQKYLDEILLIPECSKLIKANNINEWTYPFLLVLHPSHQSRLHSILFDLTDGHLMPPSLSHECLTKLESNKQVKSIVLETLSDSVDERDRVLKDFSSVDHIESIYLLGKPPEMSEQRYSFFTSFRKVSIFCENEEELAVRWALDTANEFRRLGGQCAEAGNIDSAREYFQRGKELYKRLAKIIDQARSQTS</sequence>
<keyword evidence="1" id="KW-0677">Repeat</keyword>
<dbReference type="SMART" id="SM00028">
    <property type="entry name" value="TPR"/>
    <property type="match status" value="4"/>
</dbReference>
<reference evidence="4" key="1">
    <citation type="submission" date="2021-02" db="EMBL/GenBank/DDBJ databases">
        <authorList>
            <person name="Nowell W R."/>
        </authorList>
    </citation>
    <scope>NUCLEOTIDE SEQUENCE</scope>
</reference>
<name>A0A816Y1B5_9BILA</name>
<evidence type="ECO:0000256" key="2">
    <source>
        <dbReference type="ARBA" id="ARBA00022803"/>
    </source>
</evidence>
<evidence type="ECO:0008006" key="6">
    <source>
        <dbReference type="Google" id="ProtNLM"/>
    </source>
</evidence>
<dbReference type="Proteomes" id="UP000663824">
    <property type="component" value="Unassembled WGS sequence"/>
</dbReference>
<dbReference type="AlphaFoldDB" id="A0A816Y1B5"/>
<protein>
    <recommendedName>
        <fullName evidence="6">Kinesin light chain</fullName>
    </recommendedName>
</protein>
<dbReference type="EMBL" id="CAJNRE010017292">
    <property type="protein sequence ID" value="CAF2153220.1"/>
    <property type="molecule type" value="Genomic_DNA"/>
</dbReference>
<dbReference type="PROSITE" id="PS50005">
    <property type="entry name" value="TPR"/>
    <property type="match status" value="1"/>
</dbReference>
<proteinExistence type="predicted"/>
<dbReference type="SUPFAM" id="SSF48452">
    <property type="entry name" value="TPR-like"/>
    <property type="match status" value="1"/>
</dbReference>